<dbReference type="AntiFam" id="ANF00233">
    <property type="entry name" value="Shadow ORF (opposite trxB)"/>
</dbReference>
<protein>
    <submittedName>
        <fullName evidence="1">Uncharacterized protein</fullName>
    </submittedName>
</protein>
<dbReference type="AlphaFoldDB" id="A0A645I864"/>
<proteinExistence type="predicted"/>
<evidence type="ECO:0000313" key="1">
    <source>
        <dbReference type="EMBL" id="MPN47096.1"/>
    </source>
</evidence>
<reference evidence="1" key="1">
    <citation type="submission" date="2019-08" db="EMBL/GenBank/DDBJ databases">
        <authorList>
            <person name="Kucharzyk K."/>
            <person name="Murdoch R.W."/>
            <person name="Higgins S."/>
            <person name="Loffler F."/>
        </authorList>
    </citation>
    <scope>NUCLEOTIDE SEQUENCE</scope>
</reference>
<gene>
    <name evidence="1" type="ORF">SDC9_194696</name>
</gene>
<accession>A0A645I864</accession>
<comment type="caution">
    <text evidence="1">The sequence shown here is derived from an EMBL/GenBank/DDBJ whole genome shotgun (WGS) entry which is preliminary data.</text>
</comment>
<name>A0A645I864_9ZZZZ</name>
<sequence>MRPSVFERDALHRLVFDPCAEPFRLLLEFVHQFISVDRFRESRKVFDIAGLGQQSARKRSGQNQRIEVGSCRINGGGQSRRSASDDDQLFHDEIFSRLMFAVGCRKEPDPGCSSSSFEGNMA</sequence>
<organism evidence="1">
    <name type="scientific">bioreactor metagenome</name>
    <dbReference type="NCBI Taxonomy" id="1076179"/>
    <lineage>
        <taxon>unclassified sequences</taxon>
        <taxon>metagenomes</taxon>
        <taxon>ecological metagenomes</taxon>
    </lineage>
</organism>
<dbReference type="EMBL" id="VSSQ01108316">
    <property type="protein sequence ID" value="MPN47096.1"/>
    <property type="molecule type" value="Genomic_DNA"/>
</dbReference>